<dbReference type="Pfam" id="PF00144">
    <property type="entry name" value="Beta-lactamase"/>
    <property type="match status" value="1"/>
</dbReference>
<dbReference type="eggNOG" id="COG1680">
    <property type="taxonomic scope" value="Bacteria"/>
</dbReference>
<dbReference type="InterPro" id="IPR050491">
    <property type="entry name" value="AmpC-like"/>
</dbReference>
<dbReference type="SUPFAM" id="SSF56601">
    <property type="entry name" value="beta-lactamase/transpeptidase-like"/>
    <property type="match status" value="1"/>
</dbReference>
<dbReference type="AlphaFoldDB" id="A0A143BPP0"/>
<reference evidence="2 3" key="1">
    <citation type="journal article" date="2014" name="Proc. Natl. Acad. Sci. U.S.A.">
        <title>Functional type 2 photosynthetic reaction centers found in the rare bacterial phylum Gemmatimonadetes.</title>
        <authorList>
            <person name="Zeng Y."/>
            <person name="Feng F."/>
            <person name="Medova H."/>
            <person name="Dean J."/>
            <person name="Koblizek M."/>
        </authorList>
    </citation>
    <scope>NUCLEOTIDE SEQUENCE [LARGE SCALE GENOMIC DNA]</scope>
    <source>
        <strain evidence="2 3">AP64</strain>
    </source>
</reference>
<name>A0A143BPP0_9BACT</name>
<dbReference type="InterPro" id="IPR012338">
    <property type="entry name" value="Beta-lactam/transpept-like"/>
</dbReference>
<dbReference type="Proteomes" id="UP000076404">
    <property type="component" value="Chromosome"/>
</dbReference>
<reference evidence="2 3" key="2">
    <citation type="journal article" date="2016" name="Environ. Microbiol. Rep.">
        <title>Metagenomic evidence for the presence of phototrophic Gemmatimonadetes bacteria in diverse environments.</title>
        <authorList>
            <person name="Zeng Y."/>
            <person name="Baumbach J."/>
            <person name="Barbosa E.G."/>
            <person name="Azevedo V."/>
            <person name="Zhang C."/>
            <person name="Koblizek M."/>
        </authorList>
    </citation>
    <scope>NUCLEOTIDE SEQUENCE [LARGE SCALE GENOMIC DNA]</scope>
    <source>
        <strain evidence="2 3">AP64</strain>
    </source>
</reference>
<evidence type="ECO:0000259" key="1">
    <source>
        <dbReference type="Pfam" id="PF00144"/>
    </source>
</evidence>
<dbReference type="PANTHER" id="PTHR46825:SF9">
    <property type="entry name" value="BETA-LACTAMASE-RELATED DOMAIN-CONTAINING PROTEIN"/>
    <property type="match status" value="1"/>
</dbReference>
<dbReference type="STRING" id="1379270.GEMMAAP_01780"/>
<proteinExistence type="predicted"/>
<dbReference type="KEGG" id="gph:GEMMAAP_01780"/>
<protein>
    <recommendedName>
        <fullName evidence="1">Beta-lactamase-related domain-containing protein</fullName>
    </recommendedName>
</protein>
<sequence>MIIAVEQQATGKRWSVAAGLADTARKIRLTPDQPVRLASNTKTYTAAALLRLVETGRLSLSDPLSKHLPPAVDSLLRRDGYATDVITIEQVLSHRAGFNEHPAVPSYVASLRTDPQHRWTPREQLQWLVDSLAPVGPPGAQFRYSDSGYVLLGLIVERYSGQPLGPAVRALVRFDQLGLRHTWWETLEPTPPGVSDRAHQYLGGLDAYGIDPSFDLYGGGGIVATMADLAHFLTALLNGQVFANGATLDTMRRPRSPEMNGYGLGLFGAVVGGQTGRGHSGFWGTTAMVFPEAGITIAVSITDQSESRQTNAVMGAVLRVLGVPR</sequence>
<dbReference type="PANTHER" id="PTHR46825">
    <property type="entry name" value="D-ALANYL-D-ALANINE-CARBOXYPEPTIDASE/ENDOPEPTIDASE AMPH"/>
    <property type="match status" value="1"/>
</dbReference>
<keyword evidence="3" id="KW-1185">Reference proteome</keyword>
<organism evidence="2 3">
    <name type="scientific">Gemmatimonas phototrophica</name>
    <dbReference type="NCBI Taxonomy" id="1379270"/>
    <lineage>
        <taxon>Bacteria</taxon>
        <taxon>Pseudomonadati</taxon>
        <taxon>Gemmatimonadota</taxon>
        <taxon>Gemmatimonadia</taxon>
        <taxon>Gemmatimonadales</taxon>
        <taxon>Gemmatimonadaceae</taxon>
        <taxon>Gemmatimonas</taxon>
    </lineage>
</organism>
<evidence type="ECO:0000313" key="3">
    <source>
        <dbReference type="Proteomes" id="UP000076404"/>
    </source>
</evidence>
<feature type="domain" description="Beta-lactamase-related" evidence="1">
    <location>
        <begin position="11"/>
        <end position="308"/>
    </location>
</feature>
<dbReference type="Gene3D" id="3.40.710.10">
    <property type="entry name" value="DD-peptidase/beta-lactamase superfamily"/>
    <property type="match status" value="1"/>
</dbReference>
<evidence type="ECO:0000313" key="2">
    <source>
        <dbReference type="EMBL" id="AMW06470.1"/>
    </source>
</evidence>
<dbReference type="EMBL" id="CP011454">
    <property type="protein sequence ID" value="AMW06470.1"/>
    <property type="molecule type" value="Genomic_DNA"/>
</dbReference>
<dbReference type="InterPro" id="IPR001466">
    <property type="entry name" value="Beta-lactam-related"/>
</dbReference>
<gene>
    <name evidence="2" type="ORF">GEMMAAP_01780</name>
</gene>
<accession>A0A143BPP0</accession>